<dbReference type="PROSITE" id="PS51194">
    <property type="entry name" value="HELICASE_CTER"/>
    <property type="match status" value="1"/>
</dbReference>
<organism evidence="10 12">
    <name type="scientific">Nitzschia inconspicua</name>
    <dbReference type="NCBI Taxonomy" id="303405"/>
    <lineage>
        <taxon>Eukaryota</taxon>
        <taxon>Sar</taxon>
        <taxon>Stramenopiles</taxon>
        <taxon>Ochrophyta</taxon>
        <taxon>Bacillariophyta</taxon>
        <taxon>Bacillariophyceae</taxon>
        <taxon>Bacillariophycidae</taxon>
        <taxon>Bacillariales</taxon>
        <taxon>Bacillariaceae</taxon>
        <taxon>Nitzschia</taxon>
    </lineage>
</organism>
<dbReference type="Pfam" id="PF07717">
    <property type="entry name" value="OB_NTP_bind"/>
    <property type="match status" value="1"/>
</dbReference>
<dbReference type="SMART" id="SM00847">
    <property type="entry name" value="HA2"/>
    <property type="match status" value="1"/>
</dbReference>
<dbReference type="InterPro" id="IPR011709">
    <property type="entry name" value="DEAD-box_helicase_OB_fold"/>
</dbReference>
<reference evidence="10" key="1">
    <citation type="journal article" date="2021" name="Sci. Rep.">
        <title>Diploid genomic architecture of Nitzschia inconspicua, an elite biomass production diatom.</title>
        <authorList>
            <person name="Oliver A."/>
            <person name="Podell S."/>
            <person name="Pinowska A."/>
            <person name="Traller J.C."/>
            <person name="Smith S.R."/>
            <person name="McClure R."/>
            <person name="Beliaev A."/>
            <person name="Bohutskyi P."/>
            <person name="Hill E.A."/>
            <person name="Rabines A."/>
            <person name="Zheng H."/>
            <person name="Allen L.Z."/>
            <person name="Kuo A."/>
            <person name="Grigoriev I.V."/>
            <person name="Allen A.E."/>
            <person name="Hazlebeck D."/>
            <person name="Allen E.E."/>
        </authorList>
    </citation>
    <scope>NUCLEOTIDE SEQUENCE</scope>
    <source>
        <strain evidence="10">Hildebrandi</strain>
    </source>
</reference>
<dbReference type="Pfam" id="PF00270">
    <property type="entry name" value="DEAD"/>
    <property type="match status" value="1"/>
</dbReference>
<reference evidence="10" key="2">
    <citation type="submission" date="2021-04" db="EMBL/GenBank/DDBJ databases">
        <authorList>
            <person name="Podell S."/>
        </authorList>
    </citation>
    <scope>NUCLEOTIDE SEQUENCE</scope>
    <source>
        <strain evidence="10">Hildebrandi</strain>
    </source>
</reference>
<dbReference type="Proteomes" id="UP000693970">
    <property type="component" value="Unassembled WGS sequence"/>
</dbReference>
<dbReference type="AlphaFoldDB" id="A0A9K3K5H2"/>
<dbReference type="OrthoDB" id="10253254at2759"/>
<dbReference type="InterPro" id="IPR011545">
    <property type="entry name" value="DEAD/DEAH_box_helicase_dom"/>
</dbReference>
<evidence type="ECO:0000256" key="5">
    <source>
        <dbReference type="ARBA" id="ARBA00022840"/>
    </source>
</evidence>
<evidence type="ECO:0000256" key="6">
    <source>
        <dbReference type="ARBA" id="ARBA00047984"/>
    </source>
</evidence>
<sequence length="934" mass="103091">MRDSNSNNPNYSNSSINNQTKTTKKKQHLYPSPSVAVATSSKRSRQDAFLNNESNNNTTNNVTSTEMDDKAAKQARLDASDLSSSRRELPVYQFKHNILQAIHQNDVLLVMAETGSGKSTQIPSYLMEDGRIFPKQQQQQQQHQQPPSRPQHNRQHAQCIAVTQPRRVAAMTVAQRVAKEQGCIVGTTIGYRVRFDDCSHPKKTRVLYLTDGMLLREAMIDPLLSKYAVVVLDEAHERSLQTDILFGVVKRAMKARATVSKTDTALVQHTTTTHNKNKNNAAVAAAATTSSEGKLSRDERLQLLLREKSHHFRLPPLKVIVMSATLDVSTFQTFFSNDSVATIQIPGRLFPVQHVYTSEPQEDYIDAALATALQIHFETTTPPNDHDDNENDNHGDILIFLPGQEEIEDLCQLLKRHLQQHDQQNENNNDTTMPPPHNQLQQQRQPHYMRDIVQNVKGMGTTLTTEKGVASIINGVMICVLYAALPPEAQLLAFQPKPKGCRRKIILATNIAETSVTLDGIRYVIDTGKHKTRSYSTTTGMESLTVEPVSQAQAAQRSGRAGRVQAGICFRLYTEVAFDSLQTVTVPEISRVNLAHVVLILKGMGIHDPTQFEYLTRPSTRSIQRACQLLYALKALSDELELTDHGKKMALLPVDPVYAHLILQSPSYGCTKEMLTVVAMLSAENVLFRPGGGGGGSDIDQNSKNSSLAQKAAQAHRRFASYEGDLPTLLSIYNAWRREAHYSTGVGSKQYSGSGGSASTAKGGKVPHGQWCSHNFINGRALTRAYNVRQQLSGICSKSVDMGGLGIDVNASCEEEEDDSDQGRMEFLKCACAGLFLQSATRLSSSAAAADKKGNSGRLNAAARTSSNSTRGRYKTKFGGQEASIHPTSTLFGRNPAPKCVVYTELLVTKKTYLRTVTQIREEWLVEVAPGFFQ</sequence>
<dbReference type="Pfam" id="PF21010">
    <property type="entry name" value="HA2_C"/>
    <property type="match status" value="1"/>
</dbReference>
<feature type="region of interest" description="Disordered" evidence="7">
    <location>
        <begin position="134"/>
        <end position="156"/>
    </location>
</feature>
<feature type="compositionally biased region" description="Low complexity" evidence="7">
    <location>
        <begin position="1"/>
        <end position="21"/>
    </location>
</feature>
<keyword evidence="12" id="KW-1185">Reference proteome</keyword>
<dbReference type="GO" id="GO:0005524">
    <property type="term" value="F:ATP binding"/>
    <property type="evidence" value="ECO:0007669"/>
    <property type="project" value="UniProtKB-KW"/>
</dbReference>
<dbReference type="GO" id="GO:0003724">
    <property type="term" value="F:RNA helicase activity"/>
    <property type="evidence" value="ECO:0007669"/>
    <property type="project" value="UniProtKB-EC"/>
</dbReference>
<dbReference type="InterPro" id="IPR007502">
    <property type="entry name" value="Helicase-assoc_dom"/>
</dbReference>
<accession>A0A9K3K5H2</accession>
<dbReference type="EMBL" id="JAGRRH010000028">
    <property type="protein sequence ID" value="KAG7339987.1"/>
    <property type="molecule type" value="Genomic_DNA"/>
</dbReference>
<feature type="compositionally biased region" description="Basic and acidic residues" evidence="7">
    <location>
        <begin position="67"/>
        <end position="85"/>
    </location>
</feature>
<comment type="caution">
    <text evidence="10">The sequence shown here is derived from an EMBL/GenBank/DDBJ whole genome shotgun (WGS) entry which is preliminary data.</text>
</comment>
<dbReference type="SMART" id="SM00487">
    <property type="entry name" value="DEXDc"/>
    <property type="match status" value="1"/>
</dbReference>
<feature type="region of interest" description="Disordered" evidence="7">
    <location>
        <begin position="419"/>
        <end position="444"/>
    </location>
</feature>
<dbReference type="PROSITE" id="PS00690">
    <property type="entry name" value="DEAH_ATP_HELICASE"/>
    <property type="match status" value="1"/>
</dbReference>
<evidence type="ECO:0000256" key="3">
    <source>
        <dbReference type="ARBA" id="ARBA00022801"/>
    </source>
</evidence>
<dbReference type="GO" id="GO:0003725">
    <property type="term" value="F:double-stranded RNA binding"/>
    <property type="evidence" value="ECO:0007669"/>
    <property type="project" value="TreeGrafter"/>
</dbReference>
<dbReference type="InterPro" id="IPR014001">
    <property type="entry name" value="Helicase_ATP-bd"/>
</dbReference>
<feature type="region of interest" description="Disordered" evidence="7">
    <location>
        <begin position="746"/>
        <end position="765"/>
    </location>
</feature>
<evidence type="ECO:0000313" key="10">
    <source>
        <dbReference type="EMBL" id="KAG7337119.1"/>
    </source>
</evidence>
<gene>
    <name evidence="11" type="ORF">IV203_006390</name>
    <name evidence="10" type="ORF">IV203_006585</name>
</gene>
<keyword evidence="3" id="KW-0378">Hydrolase</keyword>
<dbReference type="GO" id="GO:0016787">
    <property type="term" value="F:hydrolase activity"/>
    <property type="evidence" value="ECO:0007669"/>
    <property type="project" value="UniProtKB-KW"/>
</dbReference>
<keyword evidence="5" id="KW-0067">ATP-binding</keyword>
<feature type="compositionally biased region" description="Low complexity" evidence="7">
    <location>
        <begin position="51"/>
        <end position="65"/>
    </location>
</feature>
<evidence type="ECO:0000256" key="7">
    <source>
        <dbReference type="SAM" id="MobiDB-lite"/>
    </source>
</evidence>
<dbReference type="GO" id="GO:0005730">
    <property type="term" value="C:nucleolus"/>
    <property type="evidence" value="ECO:0007669"/>
    <property type="project" value="TreeGrafter"/>
</dbReference>
<protein>
    <recommendedName>
        <fullName evidence="1">RNA helicase</fullName>
        <ecNumber evidence="1">3.6.4.13</ecNumber>
    </recommendedName>
</protein>
<evidence type="ECO:0000256" key="2">
    <source>
        <dbReference type="ARBA" id="ARBA00022741"/>
    </source>
</evidence>
<dbReference type="SMART" id="SM00490">
    <property type="entry name" value="HELICc"/>
    <property type="match status" value="1"/>
</dbReference>
<evidence type="ECO:0000259" key="8">
    <source>
        <dbReference type="PROSITE" id="PS51192"/>
    </source>
</evidence>
<dbReference type="PROSITE" id="PS51192">
    <property type="entry name" value="HELICASE_ATP_BIND_1"/>
    <property type="match status" value="1"/>
</dbReference>
<dbReference type="EC" id="3.6.4.13" evidence="1"/>
<comment type="catalytic activity">
    <reaction evidence="6">
        <text>ATP + H2O = ADP + phosphate + H(+)</text>
        <dbReference type="Rhea" id="RHEA:13065"/>
        <dbReference type="ChEBI" id="CHEBI:15377"/>
        <dbReference type="ChEBI" id="CHEBI:15378"/>
        <dbReference type="ChEBI" id="CHEBI:30616"/>
        <dbReference type="ChEBI" id="CHEBI:43474"/>
        <dbReference type="ChEBI" id="CHEBI:456216"/>
        <dbReference type="EC" id="3.6.4.13"/>
    </reaction>
</comment>
<keyword evidence="2" id="KW-0547">Nucleotide-binding</keyword>
<evidence type="ECO:0000256" key="1">
    <source>
        <dbReference type="ARBA" id="ARBA00012552"/>
    </source>
</evidence>
<dbReference type="GO" id="GO:0045943">
    <property type="term" value="P:positive regulation of transcription by RNA polymerase I"/>
    <property type="evidence" value="ECO:0007669"/>
    <property type="project" value="TreeGrafter"/>
</dbReference>
<keyword evidence="4 10" id="KW-0347">Helicase</keyword>
<proteinExistence type="predicted"/>
<name>A0A9K3K5H2_9STRA</name>
<feature type="region of interest" description="Disordered" evidence="7">
    <location>
        <begin position="1"/>
        <end position="85"/>
    </location>
</feature>
<dbReference type="PANTHER" id="PTHR18934:SF118">
    <property type="entry name" value="ATP-DEPENDENT RNA HELICASE DHX33"/>
    <property type="match status" value="1"/>
</dbReference>
<dbReference type="EMBL" id="JAGRRH010000094">
    <property type="protein sequence ID" value="KAG7337119.1"/>
    <property type="molecule type" value="Genomic_DNA"/>
</dbReference>
<dbReference type="CDD" id="cd18791">
    <property type="entry name" value="SF2_C_RHA"/>
    <property type="match status" value="1"/>
</dbReference>
<dbReference type="PANTHER" id="PTHR18934">
    <property type="entry name" value="ATP-DEPENDENT RNA HELICASE"/>
    <property type="match status" value="1"/>
</dbReference>
<dbReference type="Pfam" id="PF00271">
    <property type="entry name" value="Helicase_C"/>
    <property type="match status" value="1"/>
</dbReference>
<dbReference type="InterPro" id="IPR001650">
    <property type="entry name" value="Helicase_C-like"/>
</dbReference>
<feature type="domain" description="Helicase ATP-binding" evidence="8">
    <location>
        <begin position="99"/>
        <end position="344"/>
    </location>
</feature>
<evidence type="ECO:0000259" key="9">
    <source>
        <dbReference type="PROSITE" id="PS51194"/>
    </source>
</evidence>
<dbReference type="Pfam" id="PF04408">
    <property type="entry name" value="WHD_HA2"/>
    <property type="match status" value="1"/>
</dbReference>
<evidence type="ECO:0000313" key="11">
    <source>
        <dbReference type="EMBL" id="KAG7339987.1"/>
    </source>
</evidence>
<dbReference type="InterPro" id="IPR002464">
    <property type="entry name" value="DNA/RNA_helicase_DEAH_CS"/>
</dbReference>
<evidence type="ECO:0000256" key="4">
    <source>
        <dbReference type="ARBA" id="ARBA00022806"/>
    </source>
</evidence>
<evidence type="ECO:0000313" key="12">
    <source>
        <dbReference type="Proteomes" id="UP000693970"/>
    </source>
</evidence>
<feature type="domain" description="Helicase C-terminal" evidence="9">
    <location>
        <begin position="382"/>
        <end position="605"/>
    </location>
</feature>
<feature type="compositionally biased region" description="Low complexity" evidence="7">
    <location>
        <begin position="136"/>
        <end position="146"/>
    </location>
</feature>
<dbReference type="InterPro" id="IPR048333">
    <property type="entry name" value="HA2_WH"/>
</dbReference>